<reference evidence="2" key="1">
    <citation type="journal article" date="2023" name="Mol. Phylogenet. Evol.">
        <title>Genome-scale phylogeny and comparative genomics of the fungal order Sordariales.</title>
        <authorList>
            <person name="Hensen N."/>
            <person name="Bonometti L."/>
            <person name="Westerberg I."/>
            <person name="Brannstrom I.O."/>
            <person name="Guillou S."/>
            <person name="Cros-Aarteil S."/>
            <person name="Calhoun S."/>
            <person name="Haridas S."/>
            <person name="Kuo A."/>
            <person name="Mondo S."/>
            <person name="Pangilinan J."/>
            <person name="Riley R."/>
            <person name="LaButti K."/>
            <person name="Andreopoulos B."/>
            <person name="Lipzen A."/>
            <person name="Chen C."/>
            <person name="Yan M."/>
            <person name="Daum C."/>
            <person name="Ng V."/>
            <person name="Clum A."/>
            <person name="Steindorff A."/>
            <person name="Ohm R.A."/>
            <person name="Martin F."/>
            <person name="Silar P."/>
            <person name="Natvig D.O."/>
            <person name="Lalanne C."/>
            <person name="Gautier V."/>
            <person name="Ament-Velasquez S.L."/>
            <person name="Kruys A."/>
            <person name="Hutchinson M.I."/>
            <person name="Powell A.J."/>
            <person name="Barry K."/>
            <person name="Miller A.N."/>
            <person name="Grigoriev I.V."/>
            <person name="Debuchy R."/>
            <person name="Gladieux P."/>
            <person name="Hiltunen Thoren M."/>
            <person name="Johannesson H."/>
        </authorList>
    </citation>
    <scope>NUCLEOTIDE SEQUENCE</scope>
    <source>
        <strain evidence="2">CBS 168.71</strain>
    </source>
</reference>
<dbReference type="InterPro" id="IPR011051">
    <property type="entry name" value="RmlC_Cupin_sf"/>
</dbReference>
<organism evidence="2 3">
    <name type="scientific">Chaetomium fimeti</name>
    <dbReference type="NCBI Taxonomy" id="1854472"/>
    <lineage>
        <taxon>Eukaryota</taxon>
        <taxon>Fungi</taxon>
        <taxon>Dikarya</taxon>
        <taxon>Ascomycota</taxon>
        <taxon>Pezizomycotina</taxon>
        <taxon>Sordariomycetes</taxon>
        <taxon>Sordariomycetidae</taxon>
        <taxon>Sordariales</taxon>
        <taxon>Chaetomiaceae</taxon>
        <taxon>Chaetomium</taxon>
    </lineage>
</organism>
<dbReference type="EMBL" id="JAUEPN010000006">
    <property type="protein sequence ID" value="KAK3292896.1"/>
    <property type="molecule type" value="Genomic_DNA"/>
</dbReference>
<dbReference type="Gene3D" id="2.60.120.10">
    <property type="entry name" value="Jelly Rolls"/>
    <property type="match status" value="1"/>
</dbReference>
<sequence length="173" mass="18838">MPFPGRYLSKMASLIPLIEDILPMILPASVAVTKAADILPPDTQAGGDGDRPEVRIIRRNAVIDKTDKMCTSILIVKPNSSSTVHHHGEQETIIYTVSGQGSLLSQPKGDDEEPERHELGPGDFAFIPAWTEHQAVNNSETDFHLVIIRTGGRPVEVDLTGWGGPQVEDVAKR</sequence>
<dbReference type="SUPFAM" id="SSF51182">
    <property type="entry name" value="RmlC-like cupins"/>
    <property type="match status" value="1"/>
</dbReference>
<dbReference type="Proteomes" id="UP001278766">
    <property type="component" value="Unassembled WGS sequence"/>
</dbReference>
<reference evidence="2" key="2">
    <citation type="submission" date="2023-06" db="EMBL/GenBank/DDBJ databases">
        <authorList>
            <consortium name="Lawrence Berkeley National Laboratory"/>
            <person name="Haridas S."/>
            <person name="Hensen N."/>
            <person name="Bonometti L."/>
            <person name="Westerberg I."/>
            <person name="Brannstrom I.O."/>
            <person name="Guillou S."/>
            <person name="Cros-Aarteil S."/>
            <person name="Calhoun S."/>
            <person name="Kuo A."/>
            <person name="Mondo S."/>
            <person name="Pangilinan J."/>
            <person name="Riley R."/>
            <person name="Labutti K."/>
            <person name="Andreopoulos B."/>
            <person name="Lipzen A."/>
            <person name="Chen C."/>
            <person name="Yanf M."/>
            <person name="Daum C."/>
            <person name="Ng V."/>
            <person name="Clum A."/>
            <person name="Steindorff A."/>
            <person name="Ohm R."/>
            <person name="Martin F."/>
            <person name="Silar P."/>
            <person name="Natvig D."/>
            <person name="Lalanne C."/>
            <person name="Gautier V."/>
            <person name="Ament-Velasquez S.L."/>
            <person name="Kruys A."/>
            <person name="Hutchinson M.I."/>
            <person name="Powell A.J."/>
            <person name="Barry K."/>
            <person name="Miller A.N."/>
            <person name="Grigoriev I.V."/>
            <person name="Debuchy R."/>
            <person name="Gladieux P."/>
            <person name="Thoren M.H."/>
            <person name="Johannesson H."/>
        </authorList>
    </citation>
    <scope>NUCLEOTIDE SEQUENCE</scope>
    <source>
        <strain evidence="2">CBS 168.71</strain>
    </source>
</reference>
<dbReference type="Pfam" id="PF07883">
    <property type="entry name" value="Cupin_2"/>
    <property type="match status" value="1"/>
</dbReference>
<evidence type="ECO:0000313" key="3">
    <source>
        <dbReference type="Proteomes" id="UP001278766"/>
    </source>
</evidence>
<dbReference type="InterPro" id="IPR013096">
    <property type="entry name" value="Cupin_2"/>
</dbReference>
<dbReference type="GeneID" id="87841224"/>
<comment type="caution">
    <text evidence="2">The sequence shown here is derived from an EMBL/GenBank/DDBJ whole genome shotgun (WGS) entry which is preliminary data.</text>
</comment>
<gene>
    <name evidence="2" type="ORF">B0H64DRAFT_403044</name>
</gene>
<dbReference type="AlphaFoldDB" id="A0AAE0HC53"/>
<dbReference type="InterPro" id="IPR014710">
    <property type="entry name" value="RmlC-like_jellyroll"/>
</dbReference>
<feature type="domain" description="Cupin type-2" evidence="1">
    <location>
        <begin position="74"/>
        <end position="148"/>
    </location>
</feature>
<accession>A0AAE0HC53</accession>
<protein>
    <submittedName>
        <fullName evidence="2">RmlC-like cupin domain-containing protein</fullName>
    </submittedName>
</protein>
<proteinExistence type="predicted"/>
<name>A0AAE0HC53_9PEZI</name>
<dbReference type="RefSeq" id="XP_062656410.1">
    <property type="nucleotide sequence ID" value="XM_062804276.1"/>
</dbReference>
<evidence type="ECO:0000259" key="1">
    <source>
        <dbReference type="Pfam" id="PF07883"/>
    </source>
</evidence>
<evidence type="ECO:0000313" key="2">
    <source>
        <dbReference type="EMBL" id="KAK3292896.1"/>
    </source>
</evidence>
<keyword evidence="3" id="KW-1185">Reference proteome</keyword>